<dbReference type="Pfam" id="PF00534">
    <property type="entry name" value="Glycos_transf_1"/>
    <property type="match status" value="1"/>
</dbReference>
<comment type="caution">
    <text evidence="2">The sequence shown here is derived from an EMBL/GenBank/DDBJ whole genome shotgun (WGS) entry which is preliminary data.</text>
</comment>
<dbReference type="GO" id="GO:0016757">
    <property type="term" value="F:glycosyltransferase activity"/>
    <property type="evidence" value="ECO:0007669"/>
    <property type="project" value="InterPro"/>
</dbReference>
<dbReference type="PANTHER" id="PTHR12526">
    <property type="entry name" value="GLYCOSYLTRANSFERASE"/>
    <property type="match status" value="1"/>
</dbReference>
<evidence type="ECO:0000259" key="1">
    <source>
        <dbReference type="Pfam" id="PF00534"/>
    </source>
</evidence>
<protein>
    <submittedName>
        <fullName evidence="2">Glycosyltransferase</fullName>
    </submittedName>
</protein>
<reference evidence="2 3" key="1">
    <citation type="submission" date="2019-12" db="EMBL/GenBank/DDBJ databases">
        <title>Mucilaginibacter sp. HMF7410 genome sequencing and assembly.</title>
        <authorList>
            <person name="Kang H."/>
            <person name="Cha I."/>
            <person name="Kim H."/>
            <person name="Joh K."/>
        </authorList>
    </citation>
    <scope>NUCLEOTIDE SEQUENCE [LARGE SCALE GENOMIC DNA]</scope>
    <source>
        <strain evidence="2 3">HMF7410</strain>
    </source>
</reference>
<sequence>MKLKILFLSHNFYPDIGGIEINSDILAQSFSEVGHDVHLLTWSKDSSNKKFPYLVIRNPSKRKLFAEHYWADLVFENNPCLRLAWPNLFFRNPSVIVLNTWITRINGKIGFQDRLKLLWLKHANKVIAVSDAVRKRCWPSATVIANPYRSDQFKIIPGIKKTIDFVFLGRLVSDKGADHAIKAIHQLISSNYKSAFLKEKPLFTIIGSGPEYRNLQQLISELEMELYIKLVGPLSGEELAICLNRHRFLLVPSLWEEPFGNVVLEAMACGCIPIVSDGGGLPDAIGNAGMKFQRGDIDSLVNTIVEIVNNPSLELKLKNEAITHLTSHRPDVVASKYLNVVESALHLIKPRNESTYITSHR</sequence>
<evidence type="ECO:0000313" key="3">
    <source>
        <dbReference type="Proteomes" id="UP000462014"/>
    </source>
</evidence>
<dbReference type="SUPFAM" id="SSF53756">
    <property type="entry name" value="UDP-Glycosyltransferase/glycogen phosphorylase"/>
    <property type="match status" value="1"/>
</dbReference>
<dbReference type="AlphaFoldDB" id="A0A7K1SY26"/>
<dbReference type="Gene3D" id="3.40.50.2000">
    <property type="entry name" value="Glycogen Phosphorylase B"/>
    <property type="match status" value="2"/>
</dbReference>
<dbReference type="InterPro" id="IPR001296">
    <property type="entry name" value="Glyco_trans_1"/>
</dbReference>
<proteinExistence type="predicted"/>
<evidence type="ECO:0000313" key="2">
    <source>
        <dbReference type="EMBL" id="MVN22222.1"/>
    </source>
</evidence>
<accession>A0A7K1SY26</accession>
<keyword evidence="2" id="KW-0808">Transferase</keyword>
<dbReference type="EMBL" id="WPIK01000009">
    <property type="protein sequence ID" value="MVN22222.1"/>
    <property type="molecule type" value="Genomic_DNA"/>
</dbReference>
<keyword evidence="3" id="KW-1185">Reference proteome</keyword>
<organism evidence="2 3">
    <name type="scientific">Mucilaginibacter arboris</name>
    <dbReference type="NCBI Taxonomy" id="2682090"/>
    <lineage>
        <taxon>Bacteria</taxon>
        <taxon>Pseudomonadati</taxon>
        <taxon>Bacteroidota</taxon>
        <taxon>Sphingobacteriia</taxon>
        <taxon>Sphingobacteriales</taxon>
        <taxon>Sphingobacteriaceae</taxon>
        <taxon>Mucilaginibacter</taxon>
    </lineage>
</organism>
<name>A0A7K1SY26_9SPHI</name>
<dbReference type="Proteomes" id="UP000462014">
    <property type="component" value="Unassembled WGS sequence"/>
</dbReference>
<gene>
    <name evidence="2" type="ORF">GO621_11835</name>
</gene>
<feature type="domain" description="Glycosyl transferase family 1" evidence="1">
    <location>
        <begin position="159"/>
        <end position="322"/>
    </location>
</feature>
<dbReference type="PANTHER" id="PTHR12526:SF584">
    <property type="entry name" value="GLYCOSYLTRANSFERASE"/>
    <property type="match status" value="1"/>
</dbReference>
<dbReference type="CDD" id="cd03801">
    <property type="entry name" value="GT4_PimA-like"/>
    <property type="match status" value="1"/>
</dbReference>